<keyword evidence="2" id="KW-1185">Reference proteome</keyword>
<protein>
    <submittedName>
        <fullName evidence="1">Uncharacterized protein</fullName>
    </submittedName>
</protein>
<comment type="caution">
    <text evidence="1">The sequence shown here is derived from an EMBL/GenBank/DDBJ whole genome shotgun (WGS) entry which is preliminary data.</text>
</comment>
<sequence>MVKTEFNFNDVLENYKRRDEERKEFIIHKGYTAIEEIIKEVNKRGSLNEAVIYYGTPKPQLSFSDVELGYMLTSMMEYATNHVGNPVDEECEFENKLAYFEYKDEIIQIFEVYGQGTESWFSKPGDETIDKLNNSAYGVYLIQFDDFINSTKNKENESNKLSLSSSILNDITGGYTVERGSI</sequence>
<proteinExistence type="predicted"/>
<name>A0A150FB20_9BACI</name>
<organism evidence="1 2">
    <name type="scientific">Bacillus nakamurai</name>
    <dbReference type="NCBI Taxonomy" id="1793963"/>
    <lineage>
        <taxon>Bacteria</taxon>
        <taxon>Bacillati</taxon>
        <taxon>Bacillota</taxon>
        <taxon>Bacilli</taxon>
        <taxon>Bacillales</taxon>
        <taxon>Bacillaceae</taxon>
        <taxon>Bacillus</taxon>
    </lineage>
</organism>
<dbReference type="EMBL" id="LSBA01000005">
    <property type="protein sequence ID" value="KXZ22442.1"/>
    <property type="molecule type" value="Genomic_DNA"/>
</dbReference>
<dbReference type="OrthoDB" id="2928983at2"/>
<evidence type="ECO:0000313" key="1">
    <source>
        <dbReference type="EMBL" id="KXZ22442.1"/>
    </source>
</evidence>
<dbReference type="RefSeq" id="WP_061520784.1">
    <property type="nucleotide sequence ID" value="NZ_JARLZY010000019.1"/>
</dbReference>
<accession>A0A150FB20</accession>
<gene>
    <name evidence="1" type="ORF">AXI58_10705</name>
</gene>
<evidence type="ECO:0000313" key="2">
    <source>
        <dbReference type="Proteomes" id="UP000075430"/>
    </source>
</evidence>
<reference evidence="2" key="1">
    <citation type="submission" date="2016-02" db="EMBL/GenBank/DDBJ databases">
        <authorList>
            <person name="Dunlap C."/>
        </authorList>
    </citation>
    <scope>NUCLEOTIDE SEQUENCE [LARGE SCALE GENOMIC DNA]</scope>
    <source>
        <strain evidence="2">NRRL B-41092</strain>
    </source>
</reference>
<dbReference type="Proteomes" id="UP000075430">
    <property type="component" value="Unassembled WGS sequence"/>
</dbReference>
<dbReference type="AlphaFoldDB" id="A0A150FB20"/>